<comment type="caution">
    <text evidence="1">The sequence shown here is derived from an EMBL/GenBank/DDBJ whole genome shotgun (WGS) entry which is preliminary data.</text>
</comment>
<reference evidence="1" key="1">
    <citation type="submission" date="2021-02" db="EMBL/GenBank/DDBJ databases">
        <authorList>
            <person name="Nowell W R."/>
        </authorList>
    </citation>
    <scope>NUCLEOTIDE SEQUENCE</scope>
</reference>
<name>A0A820JY41_9BILA</name>
<gene>
    <name evidence="1" type="ORF">OXD698_LOCUS47713</name>
</gene>
<feature type="non-terminal residue" evidence="1">
    <location>
        <position position="1"/>
    </location>
</feature>
<sequence>HGYTAHQLFKIIRNDITQQPLVQVALWTLGRNSSLTSLYVM</sequence>
<accession>A0A820JY41</accession>
<dbReference type="EMBL" id="CAJOAZ010018954">
    <property type="protein sequence ID" value="CAF4331377.1"/>
    <property type="molecule type" value="Genomic_DNA"/>
</dbReference>
<dbReference type="Proteomes" id="UP000663844">
    <property type="component" value="Unassembled WGS sequence"/>
</dbReference>
<evidence type="ECO:0000313" key="1">
    <source>
        <dbReference type="EMBL" id="CAF4331377.1"/>
    </source>
</evidence>
<evidence type="ECO:0000313" key="2">
    <source>
        <dbReference type="Proteomes" id="UP000663844"/>
    </source>
</evidence>
<dbReference type="AlphaFoldDB" id="A0A820JY41"/>
<protein>
    <submittedName>
        <fullName evidence="1">Uncharacterized protein</fullName>
    </submittedName>
</protein>
<proteinExistence type="predicted"/>
<organism evidence="1 2">
    <name type="scientific">Adineta steineri</name>
    <dbReference type="NCBI Taxonomy" id="433720"/>
    <lineage>
        <taxon>Eukaryota</taxon>
        <taxon>Metazoa</taxon>
        <taxon>Spiralia</taxon>
        <taxon>Gnathifera</taxon>
        <taxon>Rotifera</taxon>
        <taxon>Eurotatoria</taxon>
        <taxon>Bdelloidea</taxon>
        <taxon>Adinetida</taxon>
        <taxon>Adinetidae</taxon>
        <taxon>Adineta</taxon>
    </lineage>
</organism>